<accession>A0A1E3AF53</accession>
<evidence type="ECO:0000313" key="7">
    <source>
        <dbReference type="Proteomes" id="UP000094271"/>
    </source>
</evidence>
<evidence type="ECO:0000313" key="4">
    <source>
        <dbReference type="EMBL" id="ODR45811.1"/>
    </source>
</evidence>
<name>A0A1E3AF53_9FIRM</name>
<dbReference type="EMBL" id="MEHD01000051">
    <property type="protein sequence ID" value="ODR45811.1"/>
    <property type="molecule type" value="Genomic_DNA"/>
</dbReference>
<evidence type="ECO:0000313" key="5">
    <source>
        <dbReference type="EMBL" id="ODR54969.1"/>
    </source>
</evidence>
<dbReference type="EC" id="3.1.1.1" evidence="3"/>
<evidence type="ECO:0000259" key="2">
    <source>
        <dbReference type="Pfam" id="PF07859"/>
    </source>
</evidence>
<dbReference type="InterPro" id="IPR050300">
    <property type="entry name" value="GDXG_lipolytic_enzyme"/>
</dbReference>
<keyword evidence="1 3" id="KW-0378">Hydrolase</keyword>
<dbReference type="OrthoDB" id="24847at2"/>
<reference evidence="3 6" key="1">
    <citation type="submission" date="2016-07" db="EMBL/GenBank/DDBJ databases">
        <title>Characterization of isolates of Eisenbergiella tayi derived from blood cultures, using whole genome sequencing.</title>
        <authorList>
            <person name="Burdz T."/>
            <person name="Wiebe D."/>
            <person name="Huynh C."/>
            <person name="Bernard K."/>
        </authorList>
    </citation>
    <scope>NUCLEOTIDE SEQUENCE [LARGE SCALE GENOMIC DNA]</scope>
    <source>
        <strain evidence="3 6">NML 110608</strain>
    </source>
</reference>
<evidence type="ECO:0000313" key="8">
    <source>
        <dbReference type="Proteomes" id="UP000094869"/>
    </source>
</evidence>
<dbReference type="PANTHER" id="PTHR48081">
    <property type="entry name" value="AB HYDROLASE SUPERFAMILY PROTEIN C4A8.06C"/>
    <property type="match status" value="1"/>
</dbReference>
<dbReference type="InterPro" id="IPR029058">
    <property type="entry name" value="AB_hydrolase_fold"/>
</dbReference>
<dbReference type="EMBL" id="MEHA01000002">
    <property type="protein sequence ID" value="ODR54969.1"/>
    <property type="molecule type" value="Genomic_DNA"/>
</dbReference>
<dbReference type="Proteomes" id="UP000094067">
    <property type="component" value="Unassembled WGS sequence"/>
</dbReference>
<evidence type="ECO:0000256" key="1">
    <source>
        <dbReference type="ARBA" id="ARBA00022801"/>
    </source>
</evidence>
<dbReference type="SUPFAM" id="SSF53474">
    <property type="entry name" value="alpha/beta-Hydrolases"/>
    <property type="match status" value="1"/>
</dbReference>
<organism evidence="3 6">
    <name type="scientific">Eisenbergiella tayi</name>
    <dbReference type="NCBI Taxonomy" id="1432052"/>
    <lineage>
        <taxon>Bacteria</taxon>
        <taxon>Bacillati</taxon>
        <taxon>Bacillota</taxon>
        <taxon>Clostridia</taxon>
        <taxon>Lachnospirales</taxon>
        <taxon>Lachnospiraceae</taxon>
        <taxon>Eisenbergiella</taxon>
    </lineage>
</organism>
<keyword evidence="8" id="KW-1185">Reference proteome</keyword>
<feature type="domain" description="Alpha/beta hydrolase fold-3" evidence="2">
    <location>
        <begin position="57"/>
        <end position="261"/>
    </location>
</feature>
<evidence type="ECO:0000313" key="3">
    <source>
        <dbReference type="EMBL" id="ODM07375.1"/>
    </source>
</evidence>
<dbReference type="GO" id="GO:0106435">
    <property type="term" value="F:carboxylesterase activity"/>
    <property type="evidence" value="ECO:0007669"/>
    <property type="project" value="UniProtKB-EC"/>
</dbReference>
<proteinExistence type="predicted"/>
<dbReference type="Proteomes" id="UP000094271">
    <property type="component" value="Unassembled WGS sequence"/>
</dbReference>
<protein>
    <submittedName>
        <fullName evidence="3 4">Esterase</fullName>
        <ecNumber evidence="3">3.1.1.1</ecNumber>
    </submittedName>
</protein>
<gene>
    <name evidence="3" type="primary">nlhH_4</name>
    <name evidence="5" type="ORF">BEI59_03305</name>
    <name evidence="3" type="ORF">BEI61_03265</name>
    <name evidence="4" type="ORF">BEI63_28985</name>
</gene>
<dbReference type="EMBL" id="MCGH01000002">
    <property type="protein sequence ID" value="ODM07375.1"/>
    <property type="molecule type" value="Genomic_DNA"/>
</dbReference>
<dbReference type="AlphaFoldDB" id="A0A1E3AF53"/>
<dbReference type="Gene3D" id="3.40.50.1820">
    <property type="entry name" value="alpha/beta hydrolase"/>
    <property type="match status" value="1"/>
</dbReference>
<reference evidence="4 8" key="2">
    <citation type="submission" date="2016-08" db="EMBL/GenBank/DDBJ databases">
        <title>Characterization of Isolates of Eisenbergiella tayi Derived from Blood Cultures, Using Whole Genome Sequencing.</title>
        <authorList>
            <person name="Bernier A.-M."/>
            <person name="Burdz T."/>
            <person name="Wiebe D."/>
            <person name="Bernard K."/>
        </authorList>
    </citation>
    <scope>NUCLEOTIDE SEQUENCE [LARGE SCALE GENOMIC DNA]</scope>
    <source>
        <strain evidence="4 8">NML120146</strain>
    </source>
</reference>
<sequence>MEKEELLELIKGMREDDRKRLADSSIPAAGEERFVPVRNGRARILYYPAEAGTPVFINVHGGGFVAGVPEGDDLFCKRVNEQLKIHVVNVEYRLAPEVMFPGDKEDVYDVVSYLCGHPEEYPVDVNRMIIGGHSAGANISTAVCLMAKETGDFRFLAQILDYPPLDLFTPAGQKFYTEGAIPPQIAEVFNACYRKEEDAKNILCSPYWAQPEELKGLPDALVITCELDSLRDEAEEYAKKLMQAGVEVTGKRFCGAAHGFTMAEDEAGIAGQQYMIDYIKRKLN</sequence>
<dbReference type="Pfam" id="PF07859">
    <property type="entry name" value="Abhydrolase_3"/>
    <property type="match status" value="1"/>
</dbReference>
<evidence type="ECO:0000313" key="6">
    <source>
        <dbReference type="Proteomes" id="UP000094067"/>
    </source>
</evidence>
<comment type="caution">
    <text evidence="3">The sequence shown here is derived from an EMBL/GenBank/DDBJ whole genome shotgun (WGS) entry which is preliminary data.</text>
</comment>
<dbReference type="Proteomes" id="UP000094869">
    <property type="component" value="Unassembled WGS sequence"/>
</dbReference>
<reference evidence="5 7" key="3">
    <citation type="submission" date="2016-08" db="EMBL/GenBank/DDBJ databases">
        <authorList>
            <person name="Seilhamer J.J."/>
        </authorList>
    </citation>
    <scope>NUCLEOTIDE SEQUENCE [LARGE SCALE GENOMIC DNA]</scope>
    <source>
        <strain evidence="5 7">NML150140-1</strain>
    </source>
</reference>
<dbReference type="RefSeq" id="WP_044972206.1">
    <property type="nucleotide sequence ID" value="NZ_DBFYTW010000238.1"/>
</dbReference>
<dbReference type="PANTHER" id="PTHR48081:SF8">
    <property type="entry name" value="ALPHA_BETA HYDROLASE FOLD-3 DOMAIN-CONTAINING PROTEIN-RELATED"/>
    <property type="match status" value="1"/>
</dbReference>
<dbReference type="InterPro" id="IPR013094">
    <property type="entry name" value="AB_hydrolase_3"/>
</dbReference>